<reference evidence="3 4" key="1">
    <citation type="submission" date="2024-02" db="EMBL/GenBank/DDBJ databases">
        <title>de novo genome assembly of Solanum bulbocastanum strain 11H21.</title>
        <authorList>
            <person name="Hosaka A.J."/>
        </authorList>
    </citation>
    <scope>NUCLEOTIDE SEQUENCE [LARGE SCALE GENOMIC DNA]</scope>
    <source>
        <tissue evidence="3">Young leaves</tissue>
    </source>
</reference>
<accession>A0AAN8TEA0</accession>
<sequence length="165" mass="18897">MSSNMMNKMIWSMVLIVILYGNWEIKIVKGEVSESICREERRIGKKACLSVLVGMNPSAECCERARVTHEECFCPIITPKLAAILNPKRIIRLIRGCGRTVPRNFKCGIWYCCERARVTHWECFCPIVTPKLAAMLNPKRILRVIQCWGRIVPRNFKCGSITTPP</sequence>
<dbReference type="PANTHER" id="PTHR33286:SF46">
    <property type="entry name" value="BIFUNCTIONAL INHIBITOR_PLANT LIPID TRANSFER PROTEIN_SEED STORAGE HELICAL DOMAIN-CONTAINING PROTEIN"/>
    <property type="match status" value="1"/>
</dbReference>
<comment type="caution">
    <text evidence="3">The sequence shown here is derived from an EMBL/GenBank/DDBJ whole genome shotgun (WGS) entry which is preliminary data.</text>
</comment>
<evidence type="ECO:0000313" key="4">
    <source>
        <dbReference type="Proteomes" id="UP001371456"/>
    </source>
</evidence>
<keyword evidence="4" id="KW-1185">Reference proteome</keyword>
<dbReference type="Proteomes" id="UP001371456">
    <property type="component" value="Unassembled WGS sequence"/>
</dbReference>
<gene>
    <name evidence="3" type="ORF">RDI58_020819</name>
</gene>
<organism evidence="3 4">
    <name type="scientific">Solanum bulbocastanum</name>
    <name type="common">Wild potato</name>
    <dbReference type="NCBI Taxonomy" id="147425"/>
    <lineage>
        <taxon>Eukaryota</taxon>
        <taxon>Viridiplantae</taxon>
        <taxon>Streptophyta</taxon>
        <taxon>Embryophyta</taxon>
        <taxon>Tracheophyta</taxon>
        <taxon>Spermatophyta</taxon>
        <taxon>Magnoliopsida</taxon>
        <taxon>eudicotyledons</taxon>
        <taxon>Gunneridae</taxon>
        <taxon>Pentapetalae</taxon>
        <taxon>asterids</taxon>
        <taxon>lamiids</taxon>
        <taxon>Solanales</taxon>
        <taxon>Solanaceae</taxon>
        <taxon>Solanoideae</taxon>
        <taxon>Solaneae</taxon>
        <taxon>Solanum</taxon>
    </lineage>
</organism>
<dbReference type="EMBL" id="JBANQN010000008">
    <property type="protein sequence ID" value="KAK6783023.1"/>
    <property type="molecule type" value="Genomic_DNA"/>
</dbReference>
<dbReference type="PANTHER" id="PTHR33286">
    <property type="entry name" value="BIFUNCTIONAL INHIBITOR/LIPID-TRANSFER PROTEIN/SEED STORAGE 2S ALBUMIN SUPERFAMILY PROTEIN"/>
    <property type="match status" value="1"/>
</dbReference>
<dbReference type="SUPFAM" id="SSF47699">
    <property type="entry name" value="Bifunctional inhibitor/lipid-transfer protein/seed storage 2S albumin"/>
    <property type="match status" value="1"/>
</dbReference>
<evidence type="ECO:0000259" key="2">
    <source>
        <dbReference type="Pfam" id="PF14368"/>
    </source>
</evidence>
<proteinExistence type="predicted"/>
<feature type="signal peptide" evidence="1">
    <location>
        <begin position="1"/>
        <end position="30"/>
    </location>
</feature>
<dbReference type="Pfam" id="PF14368">
    <property type="entry name" value="LTP_2"/>
    <property type="match status" value="1"/>
</dbReference>
<feature type="chain" id="PRO_5042957873" description="Bifunctional inhibitor/plant lipid transfer protein/seed storage helical domain-containing protein" evidence="1">
    <location>
        <begin position="31"/>
        <end position="165"/>
    </location>
</feature>
<dbReference type="Gene3D" id="1.10.110.10">
    <property type="entry name" value="Plant lipid-transfer and hydrophobic proteins"/>
    <property type="match status" value="1"/>
</dbReference>
<evidence type="ECO:0000313" key="3">
    <source>
        <dbReference type="EMBL" id="KAK6783023.1"/>
    </source>
</evidence>
<evidence type="ECO:0000256" key="1">
    <source>
        <dbReference type="SAM" id="SignalP"/>
    </source>
</evidence>
<protein>
    <recommendedName>
        <fullName evidence="2">Bifunctional inhibitor/plant lipid transfer protein/seed storage helical domain-containing protein</fullName>
    </recommendedName>
</protein>
<dbReference type="InterPro" id="IPR016140">
    <property type="entry name" value="Bifunc_inhib/LTP/seed_store"/>
</dbReference>
<dbReference type="InterPro" id="IPR036312">
    <property type="entry name" value="Bifun_inhib/LTP/seed_sf"/>
</dbReference>
<feature type="domain" description="Bifunctional inhibitor/plant lipid transfer protein/seed storage helical" evidence="2">
    <location>
        <begin position="24"/>
        <end position="107"/>
    </location>
</feature>
<keyword evidence="1" id="KW-0732">Signal</keyword>
<dbReference type="AlphaFoldDB" id="A0AAN8TEA0"/>
<name>A0AAN8TEA0_SOLBU</name>